<evidence type="ECO:0000313" key="3">
    <source>
        <dbReference type="Proteomes" id="UP001595724"/>
    </source>
</evidence>
<evidence type="ECO:0000256" key="1">
    <source>
        <dbReference type="SAM" id="MobiDB-lite"/>
    </source>
</evidence>
<feature type="region of interest" description="Disordered" evidence="1">
    <location>
        <begin position="1"/>
        <end position="69"/>
    </location>
</feature>
<dbReference type="RefSeq" id="WP_386709148.1">
    <property type="nucleotide sequence ID" value="NZ_JBHRYF010000008.1"/>
</dbReference>
<keyword evidence="3" id="KW-1185">Reference proteome</keyword>
<name>A0ABV7UT70_9GAMM</name>
<accession>A0ABV7UT70</accession>
<gene>
    <name evidence="2" type="ORF">ACFOM9_08855</name>
</gene>
<reference evidence="3" key="1">
    <citation type="journal article" date="2019" name="Int. J. Syst. Evol. Microbiol.">
        <title>The Global Catalogue of Microorganisms (GCM) 10K type strain sequencing project: providing services to taxonomists for standard genome sequencing and annotation.</title>
        <authorList>
            <consortium name="The Broad Institute Genomics Platform"/>
            <consortium name="The Broad Institute Genome Sequencing Center for Infectious Disease"/>
            <person name="Wu L."/>
            <person name="Ma J."/>
        </authorList>
    </citation>
    <scope>NUCLEOTIDE SEQUENCE [LARGE SCALE GENOMIC DNA]</scope>
    <source>
        <strain evidence="3">KCTC 42211</strain>
    </source>
</reference>
<sequence>MATNKHARDRVETGHTRPPPGNDRVTDESHALRAGKDGPSQRKQVVHREQPTRDAGSDDRRSGSESGKP</sequence>
<organism evidence="2 3">
    <name type="scientific">Luteimonas notoginsengisoli</name>
    <dbReference type="NCBI Taxonomy" id="1578200"/>
    <lineage>
        <taxon>Bacteria</taxon>
        <taxon>Pseudomonadati</taxon>
        <taxon>Pseudomonadota</taxon>
        <taxon>Gammaproteobacteria</taxon>
        <taxon>Lysobacterales</taxon>
        <taxon>Lysobacteraceae</taxon>
        <taxon>Luteimonas</taxon>
    </lineage>
</organism>
<comment type="caution">
    <text evidence="2">The sequence shown here is derived from an EMBL/GenBank/DDBJ whole genome shotgun (WGS) entry which is preliminary data.</text>
</comment>
<feature type="compositionally biased region" description="Basic and acidic residues" evidence="1">
    <location>
        <begin position="24"/>
        <end position="69"/>
    </location>
</feature>
<protein>
    <submittedName>
        <fullName evidence="2">Uncharacterized protein</fullName>
    </submittedName>
</protein>
<evidence type="ECO:0000313" key="2">
    <source>
        <dbReference type="EMBL" id="MFC3660171.1"/>
    </source>
</evidence>
<dbReference type="EMBL" id="JBHRYF010000008">
    <property type="protein sequence ID" value="MFC3660171.1"/>
    <property type="molecule type" value="Genomic_DNA"/>
</dbReference>
<dbReference type="Proteomes" id="UP001595724">
    <property type="component" value="Unassembled WGS sequence"/>
</dbReference>
<proteinExistence type="predicted"/>